<evidence type="ECO:0000313" key="4">
    <source>
        <dbReference type="Proteomes" id="UP000223913"/>
    </source>
</evidence>
<comment type="caution">
    <text evidence="3">The sequence shown here is derived from an EMBL/GenBank/DDBJ whole genome shotgun (WGS) entry which is preliminary data.</text>
</comment>
<protein>
    <recommendedName>
        <fullName evidence="2">Winged helix-turn helix domain-containing protein</fullName>
    </recommendedName>
</protein>
<dbReference type="AlphaFoldDB" id="A0A2D0MWM4"/>
<keyword evidence="4" id="KW-1185">Reference proteome</keyword>
<gene>
    <name evidence="3" type="ORF">CRP01_41810</name>
</gene>
<sequence>MVTQKTGNLHLKKSVTKKERNQLIWDRYQEGYSQEEIGKFYNLSQSAVSLIIVKKERNIPEPTQETRGAKAKLSSAQLSELKRVLLNDPVSTIGFSHWNKKSIQALIEKKFGVHYHENYIWKLMKKIGFSSQLPQRKDYRQDQDQVQDFKTNRIPAIKKSDS</sequence>
<feature type="domain" description="Winged helix-turn helix" evidence="2">
    <location>
        <begin position="96"/>
        <end position="151"/>
    </location>
</feature>
<evidence type="ECO:0000256" key="1">
    <source>
        <dbReference type="SAM" id="MobiDB-lite"/>
    </source>
</evidence>
<proteinExistence type="predicted"/>
<name>A0A2D0MWM4_FLAN2</name>
<dbReference type="Pfam" id="PF13592">
    <property type="entry name" value="HTH_33"/>
    <property type="match status" value="1"/>
</dbReference>
<dbReference type="SUPFAM" id="SSF46689">
    <property type="entry name" value="Homeodomain-like"/>
    <property type="match status" value="1"/>
</dbReference>
<evidence type="ECO:0000313" key="3">
    <source>
        <dbReference type="EMBL" id="PHN00526.1"/>
    </source>
</evidence>
<dbReference type="InterPro" id="IPR009057">
    <property type="entry name" value="Homeodomain-like_sf"/>
</dbReference>
<feature type="region of interest" description="Disordered" evidence="1">
    <location>
        <begin position="140"/>
        <end position="162"/>
    </location>
</feature>
<dbReference type="EMBL" id="PDUD01000143">
    <property type="protein sequence ID" value="PHN00526.1"/>
    <property type="molecule type" value="Genomic_DNA"/>
</dbReference>
<organism evidence="3 4">
    <name type="scientific">Flavilitoribacter nigricans (strain ATCC 23147 / DSM 23189 / NBRC 102662 / NCIMB 1420 / SS-2)</name>
    <name type="common">Lewinella nigricans</name>
    <dbReference type="NCBI Taxonomy" id="1122177"/>
    <lineage>
        <taxon>Bacteria</taxon>
        <taxon>Pseudomonadati</taxon>
        <taxon>Bacteroidota</taxon>
        <taxon>Saprospiria</taxon>
        <taxon>Saprospirales</taxon>
        <taxon>Lewinellaceae</taxon>
        <taxon>Flavilitoribacter</taxon>
    </lineage>
</organism>
<reference evidence="3 4" key="1">
    <citation type="submission" date="2017-10" db="EMBL/GenBank/DDBJ databases">
        <title>The draft genome sequence of Lewinella nigricans NBRC 102662.</title>
        <authorList>
            <person name="Wang K."/>
        </authorList>
    </citation>
    <scope>NUCLEOTIDE SEQUENCE [LARGE SCALE GENOMIC DNA]</scope>
    <source>
        <strain evidence="3 4">NBRC 102662</strain>
    </source>
</reference>
<dbReference type="Proteomes" id="UP000223913">
    <property type="component" value="Unassembled WGS sequence"/>
</dbReference>
<evidence type="ECO:0000259" key="2">
    <source>
        <dbReference type="Pfam" id="PF13592"/>
    </source>
</evidence>
<dbReference type="OrthoDB" id="8479510at2"/>
<dbReference type="InterPro" id="IPR025959">
    <property type="entry name" value="Winged_HTH_dom"/>
</dbReference>
<accession>A0A2D0MWM4</accession>